<comment type="caution">
    <text evidence="3">The sequence shown here is derived from an EMBL/GenBank/DDBJ whole genome shotgun (WGS) entry which is preliminary data.</text>
</comment>
<dbReference type="AlphaFoldDB" id="A8NJD2"/>
<dbReference type="Proteomes" id="UP000001861">
    <property type="component" value="Unassembled WGS sequence"/>
</dbReference>
<name>A8NJD2_COPC7</name>
<protein>
    <recommendedName>
        <fullName evidence="2">BAG domain-containing protein</fullName>
    </recommendedName>
</protein>
<gene>
    <name evidence="3" type="ORF">CC1G_09698</name>
</gene>
<feature type="compositionally biased region" description="Basic and acidic residues" evidence="1">
    <location>
        <begin position="97"/>
        <end position="107"/>
    </location>
</feature>
<dbReference type="InterPro" id="IPR003103">
    <property type="entry name" value="BAG_domain"/>
</dbReference>
<dbReference type="RefSeq" id="XP_001834198.2">
    <property type="nucleotide sequence ID" value="XM_001834146.2"/>
</dbReference>
<dbReference type="InParanoid" id="A8NJD2"/>
<dbReference type="EMBL" id="AACS02000010">
    <property type="protein sequence ID" value="EAU87601.2"/>
    <property type="molecule type" value="Genomic_DNA"/>
</dbReference>
<dbReference type="InterPro" id="IPR036533">
    <property type="entry name" value="BAG_dom_sf"/>
</dbReference>
<reference evidence="3 4" key="1">
    <citation type="journal article" date="2010" name="Proc. Natl. Acad. Sci. U.S.A.">
        <title>Insights into evolution of multicellular fungi from the assembled chromosomes of the mushroom Coprinopsis cinerea (Coprinus cinereus).</title>
        <authorList>
            <person name="Stajich J.E."/>
            <person name="Wilke S.K."/>
            <person name="Ahren D."/>
            <person name="Au C.H."/>
            <person name="Birren B.W."/>
            <person name="Borodovsky M."/>
            <person name="Burns C."/>
            <person name="Canback B."/>
            <person name="Casselton L.A."/>
            <person name="Cheng C.K."/>
            <person name="Deng J."/>
            <person name="Dietrich F.S."/>
            <person name="Fargo D.C."/>
            <person name="Farman M.L."/>
            <person name="Gathman A.C."/>
            <person name="Goldberg J."/>
            <person name="Guigo R."/>
            <person name="Hoegger P.J."/>
            <person name="Hooker J.B."/>
            <person name="Huggins A."/>
            <person name="James T.Y."/>
            <person name="Kamada T."/>
            <person name="Kilaru S."/>
            <person name="Kodira C."/>
            <person name="Kues U."/>
            <person name="Kupfer D."/>
            <person name="Kwan H.S."/>
            <person name="Lomsadze A."/>
            <person name="Li W."/>
            <person name="Lilly W.W."/>
            <person name="Ma L.J."/>
            <person name="Mackey A.J."/>
            <person name="Manning G."/>
            <person name="Martin F."/>
            <person name="Muraguchi H."/>
            <person name="Natvig D.O."/>
            <person name="Palmerini H."/>
            <person name="Ramesh M.A."/>
            <person name="Rehmeyer C.J."/>
            <person name="Roe B.A."/>
            <person name="Shenoy N."/>
            <person name="Stanke M."/>
            <person name="Ter-Hovhannisyan V."/>
            <person name="Tunlid A."/>
            <person name="Velagapudi R."/>
            <person name="Vision T.J."/>
            <person name="Zeng Q."/>
            <person name="Zolan M.E."/>
            <person name="Pukkila P.J."/>
        </authorList>
    </citation>
    <scope>NUCLEOTIDE SEQUENCE [LARGE SCALE GENOMIC DNA]</scope>
    <source>
        <strain evidence="4">Okayama-7 / 130 / ATCC MYA-4618 / FGSC 9003</strain>
    </source>
</reference>
<dbReference type="VEuPathDB" id="FungiDB:CC1G_09698"/>
<dbReference type="HOGENOM" id="CLU_075089_0_0_1"/>
<dbReference type="SUPFAM" id="SSF63491">
    <property type="entry name" value="BAG domain"/>
    <property type="match status" value="1"/>
</dbReference>
<evidence type="ECO:0000256" key="1">
    <source>
        <dbReference type="SAM" id="MobiDB-lite"/>
    </source>
</evidence>
<dbReference type="STRING" id="240176.A8NJD2"/>
<dbReference type="OMA" id="LHTYNES"/>
<keyword evidence="4" id="KW-1185">Reference proteome</keyword>
<feature type="domain" description="BAG" evidence="2">
    <location>
        <begin position="285"/>
        <end position="336"/>
    </location>
</feature>
<dbReference type="OrthoDB" id="333905at2759"/>
<feature type="region of interest" description="Disordered" evidence="1">
    <location>
        <begin position="85"/>
        <end position="206"/>
    </location>
</feature>
<dbReference type="KEGG" id="cci:CC1G_09698"/>
<organism evidence="3 4">
    <name type="scientific">Coprinopsis cinerea (strain Okayama-7 / 130 / ATCC MYA-4618 / FGSC 9003)</name>
    <name type="common">Inky cap fungus</name>
    <name type="synonym">Hormographiella aspergillata</name>
    <dbReference type="NCBI Taxonomy" id="240176"/>
    <lineage>
        <taxon>Eukaryota</taxon>
        <taxon>Fungi</taxon>
        <taxon>Dikarya</taxon>
        <taxon>Basidiomycota</taxon>
        <taxon>Agaricomycotina</taxon>
        <taxon>Agaricomycetes</taxon>
        <taxon>Agaricomycetidae</taxon>
        <taxon>Agaricales</taxon>
        <taxon>Agaricineae</taxon>
        <taxon>Psathyrellaceae</taxon>
        <taxon>Coprinopsis</taxon>
    </lineage>
</organism>
<dbReference type="Pfam" id="PF02179">
    <property type="entry name" value="BAG"/>
    <property type="match status" value="1"/>
</dbReference>
<evidence type="ECO:0000313" key="3">
    <source>
        <dbReference type="EMBL" id="EAU87601.2"/>
    </source>
</evidence>
<accession>A8NJD2</accession>
<evidence type="ECO:0000259" key="2">
    <source>
        <dbReference type="Pfam" id="PF02179"/>
    </source>
</evidence>
<dbReference type="GO" id="GO:0051087">
    <property type="term" value="F:protein-folding chaperone binding"/>
    <property type="evidence" value="ECO:0007669"/>
    <property type="project" value="InterPro"/>
</dbReference>
<dbReference type="eggNOG" id="ENOG502SCQW">
    <property type="taxonomic scope" value="Eukaryota"/>
</dbReference>
<proteinExistence type="predicted"/>
<feature type="region of interest" description="Disordered" evidence="1">
    <location>
        <begin position="241"/>
        <end position="275"/>
    </location>
</feature>
<sequence>MFSPYGYNYFNPRPQRSPWGYPQQRHPRGYYNTDEDDLQERARALAEQRARRAQWLPDEVDDDDDWEYRQLPPRERMYIDAARRRQQLEQQQRIQHAARERALEEQRWQQQLEQRQKEEDARRQRILEEQRKIQQQKRERMEARLREEAERRQAQAKARSASPSPEARPAQIPIDDATQPTPNPPSPQPEEEQSPIPEYDERHHEAATLIQNKYRIHRSLKAIDELRKEFYVHKDRFSFPSSIDFQKPGGGEGYISVPAPPPSDETDESSPMDVDGQPDGKLAYTSHNYNIHAYNEFMMKQLTKLDGVESFGEKAVRNRRRGVVKEIEREILKLENWWKRAWREYVASQEPL</sequence>
<dbReference type="Gene3D" id="1.20.58.120">
    <property type="entry name" value="BAG domain"/>
    <property type="match status" value="1"/>
</dbReference>
<dbReference type="GeneID" id="6010704"/>
<evidence type="ECO:0000313" key="4">
    <source>
        <dbReference type="Proteomes" id="UP000001861"/>
    </source>
</evidence>
<feature type="compositionally biased region" description="Basic and acidic residues" evidence="1">
    <location>
        <begin position="114"/>
        <end position="153"/>
    </location>
</feature>
<feature type="region of interest" description="Disordered" evidence="1">
    <location>
        <begin position="12"/>
        <end position="33"/>
    </location>
</feature>